<feature type="transmembrane region" description="Helical" evidence="1">
    <location>
        <begin position="20"/>
        <end position="38"/>
    </location>
</feature>
<keyword evidence="1" id="KW-0812">Transmembrane</keyword>
<dbReference type="Proteomes" id="UP000215914">
    <property type="component" value="Unassembled WGS sequence"/>
</dbReference>
<keyword evidence="3" id="KW-1185">Reference proteome</keyword>
<evidence type="ECO:0000313" key="3">
    <source>
        <dbReference type="Proteomes" id="UP000215914"/>
    </source>
</evidence>
<dbReference type="Gramene" id="mRNA:HanXRQr2_Chr13g0608841">
    <property type="protein sequence ID" value="CDS:HanXRQr2_Chr13g0608841.1"/>
    <property type="gene ID" value="HanXRQr2_Chr13g0608841"/>
</dbReference>
<keyword evidence="1" id="KW-0472">Membrane</keyword>
<name>A0A9K3HBX4_HELAN</name>
<gene>
    <name evidence="2" type="ORF">HanXRQr2_Chr13g0608841</name>
</gene>
<reference evidence="2" key="1">
    <citation type="journal article" date="2017" name="Nature">
        <title>The sunflower genome provides insights into oil metabolism, flowering and Asterid evolution.</title>
        <authorList>
            <person name="Badouin H."/>
            <person name="Gouzy J."/>
            <person name="Grassa C.J."/>
            <person name="Murat F."/>
            <person name="Staton S.E."/>
            <person name="Cottret L."/>
            <person name="Lelandais-Briere C."/>
            <person name="Owens G.L."/>
            <person name="Carrere S."/>
            <person name="Mayjonade B."/>
            <person name="Legrand L."/>
            <person name="Gill N."/>
            <person name="Kane N.C."/>
            <person name="Bowers J.E."/>
            <person name="Hubner S."/>
            <person name="Bellec A."/>
            <person name="Berard A."/>
            <person name="Berges H."/>
            <person name="Blanchet N."/>
            <person name="Boniface M.C."/>
            <person name="Brunel D."/>
            <person name="Catrice O."/>
            <person name="Chaidir N."/>
            <person name="Claudel C."/>
            <person name="Donnadieu C."/>
            <person name="Faraut T."/>
            <person name="Fievet G."/>
            <person name="Helmstetter N."/>
            <person name="King M."/>
            <person name="Knapp S.J."/>
            <person name="Lai Z."/>
            <person name="Le Paslier M.C."/>
            <person name="Lippi Y."/>
            <person name="Lorenzon L."/>
            <person name="Mandel J.R."/>
            <person name="Marage G."/>
            <person name="Marchand G."/>
            <person name="Marquand E."/>
            <person name="Bret-Mestries E."/>
            <person name="Morien E."/>
            <person name="Nambeesan S."/>
            <person name="Nguyen T."/>
            <person name="Pegot-Espagnet P."/>
            <person name="Pouilly N."/>
            <person name="Raftis F."/>
            <person name="Sallet E."/>
            <person name="Schiex T."/>
            <person name="Thomas J."/>
            <person name="Vandecasteele C."/>
            <person name="Vares D."/>
            <person name="Vear F."/>
            <person name="Vautrin S."/>
            <person name="Crespi M."/>
            <person name="Mangin B."/>
            <person name="Burke J.M."/>
            <person name="Salse J."/>
            <person name="Munos S."/>
            <person name="Vincourt P."/>
            <person name="Rieseberg L.H."/>
            <person name="Langlade N.B."/>
        </authorList>
    </citation>
    <scope>NUCLEOTIDE SEQUENCE</scope>
    <source>
        <tissue evidence="2">Leaves</tissue>
    </source>
</reference>
<accession>A0A9K3HBX4</accession>
<organism evidence="2 3">
    <name type="scientific">Helianthus annuus</name>
    <name type="common">Common sunflower</name>
    <dbReference type="NCBI Taxonomy" id="4232"/>
    <lineage>
        <taxon>Eukaryota</taxon>
        <taxon>Viridiplantae</taxon>
        <taxon>Streptophyta</taxon>
        <taxon>Embryophyta</taxon>
        <taxon>Tracheophyta</taxon>
        <taxon>Spermatophyta</taxon>
        <taxon>Magnoliopsida</taxon>
        <taxon>eudicotyledons</taxon>
        <taxon>Gunneridae</taxon>
        <taxon>Pentapetalae</taxon>
        <taxon>asterids</taxon>
        <taxon>campanulids</taxon>
        <taxon>Asterales</taxon>
        <taxon>Asteraceae</taxon>
        <taxon>Asteroideae</taxon>
        <taxon>Heliantheae alliance</taxon>
        <taxon>Heliantheae</taxon>
        <taxon>Helianthus</taxon>
    </lineage>
</organism>
<dbReference type="AlphaFoldDB" id="A0A9K3HBX4"/>
<dbReference type="EMBL" id="MNCJ02000328">
    <property type="protein sequence ID" value="KAF5775152.1"/>
    <property type="molecule type" value="Genomic_DNA"/>
</dbReference>
<evidence type="ECO:0000313" key="2">
    <source>
        <dbReference type="EMBL" id="KAF5775152.1"/>
    </source>
</evidence>
<comment type="caution">
    <text evidence="2">The sequence shown here is derived from an EMBL/GenBank/DDBJ whole genome shotgun (WGS) entry which is preliminary data.</text>
</comment>
<keyword evidence="1" id="KW-1133">Transmembrane helix</keyword>
<protein>
    <submittedName>
        <fullName evidence="2">Uncharacterized protein</fullName>
    </submittedName>
</protein>
<reference evidence="2" key="2">
    <citation type="submission" date="2020-06" db="EMBL/GenBank/DDBJ databases">
        <title>Helianthus annuus Genome sequencing and assembly Release 2.</title>
        <authorList>
            <person name="Gouzy J."/>
            <person name="Langlade N."/>
            <person name="Munos S."/>
        </authorList>
    </citation>
    <scope>NUCLEOTIDE SEQUENCE</scope>
    <source>
        <tissue evidence="2">Leaves</tissue>
    </source>
</reference>
<proteinExistence type="predicted"/>
<evidence type="ECO:0000256" key="1">
    <source>
        <dbReference type="SAM" id="Phobius"/>
    </source>
</evidence>
<sequence>MVMMLLVPPATVLGGCLCRWGFENAVLVFFFFSVFVSVENKEKQNLISVF</sequence>